<evidence type="ECO:0000256" key="2">
    <source>
        <dbReference type="ARBA" id="ARBA00022643"/>
    </source>
</evidence>
<dbReference type="OrthoDB" id="1120715at2"/>
<sequence>MLHKYLHSWDVISTDLRMRNQRKIYRNDLEQLEALNQEYCWSLDLDRIVSKDYDALVLTNFNQVIEWVNGGFERMTGYSAEESVGRRPGFLQGPKTSELAKRRLRTGIHEERDACATLINYRKCGNPYKCKISILPLKNAALRTTHFLAIEKEVT</sequence>
<keyword evidence="6" id="KW-1185">Reference proteome</keyword>
<dbReference type="STRING" id="333140.AWW68_05660"/>
<reference evidence="5 6" key="1">
    <citation type="submission" date="2016-01" db="EMBL/GenBank/DDBJ databases">
        <title>Genome sequencing of Roseivirga spongicola UST030701-084.</title>
        <authorList>
            <person name="Selvaratnam C."/>
            <person name="Thevarajoo S."/>
            <person name="Goh K.M."/>
            <person name="Ee R."/>
            <person name="Chan K.-G."/>
            <person name="Chong C.S."/>
        </authorList>
    </citation>
    <scope>NUCLEOTIDE SEQUENCE [LARGE SCALE GENOMIC DNA]</scope>
    <source>
        <strain evidence="5 6">UST030701-084</strain>
    </source>
</reference>
<keyword evidence="3" id="KW-0157">Chromophore</keyword>
<name>A0A150XHU0_9BACT</name>
<organism evidence="5 6">
    <name type="scientific">Roseivirga spongicola</name>
    <dbReference type="NCBI Taxonomy" id="333140"/>
    <lineage>
        <taxon>Bacteria</taxon>
        <taxon>Pseudomonadati</taxon>
        <taxon>Bacteroidota</taxon>
        <taxon>Cytophagia</taxon>
        <taxon>Cytophagales</taxon>
        <taxon>Roseivirgaceae</taxon>
        <taxon>Roseivirga</taxon>
    </lineage>
</organism>
<dbReference type="PANTHER" id="PTHR47429:SF2">
    <property type="entry name" value="PROTEIN TWIN LOV 1"/>
    <property type="match status" value="1"/>
</dbReference>
<accession>A0A150XHU0</accession>
<keyword evidence="1" id="KW-0285">Flavoprotein</keyword>
<dbReference type="SMART" id="SM00091">
    <property type="entry name" value="PAS"/>
    <property type="match status" value="1"/>
</dbReference>
<dbReference type="InterPro" id="IPR035965">
    <property type="entry name" value="PAS-like_dom_sf"/>
</dbReference>
<dbReference type="Gene3D" id="3.30.450.20">
    <property type="entry name" value="PAS domain"/>
    <property type="match status" value="1"/>
</dbReference>
<evidence type="ECO:0000313" key="5">
    <source>
        <dbReference type="EMBL" id="KYG78252.1"/>
    </source>
</evidence>
<feature type="domain" description="PAS" evidence="4">
    <location>
        <begin position="45"/>
        <end position="111"/>
    </location>
</feature>
<dbReference type="PANTHER" id="PTHR47429">
    <property type="entry name" value="PROTEIN TWIN LOV 1"/>
    <property type="match status" value="1"/>
</dbReference>
<dbReference type="InterPro" id="IPR000014">
    <property type="entry name" value="PAS"/>
</dbReference>
<keyword evidence="2" id="KW-0288">FMN</keyword>
<dbReference type="EMBL" id="LRPC01000001">
    <property type="protein sequence ID" value="KYG78252.1"/>
    <property type="molecule type" value="Genomic_DNA"/>
</dbReference>
<dbReference type="CDD" id="cd00130">
    <property type="entry name" value="PAS"/>
    <property type="match status" value="1"/>
</dbReference>
<evidence type="ECO:0000256" key="3">
    <source>
        <dbReference type="ARBA" id="ARBA00022991"/>
    </source>
</evidence>
<dbReference type="NCBIfam" id="TIGR00229">
    <property type="entry name" value="sensory_box"/>
    <property type="match status" value="1"/>
</dbReference>
<evidence type="ECO:0000313" key="6">
    <source>
        <dbReference type="Proteomes" id="UP000075606"/>
    </source>
</evidence>
<dbReference type="Pfam" id="PF13426">
    <property type="entry name" value="PAS_9"/>
    <property type="match status" value="1"/>
</dbReference>
<proteinExistence type="predicted"/>
<evidence type="ECO:0000256" key="1">
    <source>
        <dbReference type="ARBA" id="ARBA00022630"/>
    </source>
</evidence>
<dbReference type="PROSITE" id="PS50112">
    <property type="entry name" value="PAS"/>
    <property type="match status" value="1"/>
</dbReference>
<gene>
    <name evidence="5" type="ORF">AWW68_05660</name>
</gene>
<dbReference type="RefSeq" id="WP_068217619.1">
    <property type="nucleotide sequence ID" value="NZ_CP139724.1"/>
</dbReference>
<protein>
    <recommendedName>
        <fullName evidence="4">PAS domain-containing protein</fullName>
    </recommendedName>
</protein>
<dbReference type="SUPFAM" id="SSF55785">
    <property type="entry name" value="PYP-like sensor domain (PAS domain)"/>
    <property type="match status" value="1"/>
</dbReference>
<dbReference type="AlphaFoldDB" id="A0A150XHU0"/>
<evidence type="ECO:0000259" key="4">
    <source>
        <dbReference type="PROSITE" id="PS50112"/>
    </source>
</evidence>
<dbReference type="Proteomes" id="UP000075606">
    <property type="component" value="Unassembled WGS sequence"/>
</dbReference>
<comment type="caution">
    <text evidence="5">The sequence shown here is derived from an EMBL/GenBank/DDBJ whole genome shotgun (WGS) entry which is preliminary data.</text>
</comment>